<accession>A0AAV7UNQ5</accession>
<dbReference type="AlphaFoldDB" id="A0AAV7UNQ5"/>
<proteinExistence type="predicted"/>
<comment type="caution">
    <text evidence="1">The sequence shown here is derived from an EMBL/GenBank/DDBJ whole genome shotgun (WGS) entry which is preliminary data.</text>
</comment>
<protein>
    <submittedName>
        <fullName evidence="1">Uncharacterized protein</fullName>
    </submittedName>
</protein>
<name>A0AAV7UNQ5_PLEWA</name>
<sequence>MTYVSVTRQAAVRWDTLPREPDTSLLRQKLLTLGGERKAITKIYKALHMEARYPLTSLQVYWEDALRVKLTDTQWEQAFMVLKIITVNARFKYIQFNYLHHTYLAPVRLAQIYSSASDRYPRCHNGNAEFLHMV</sequence>
<gene>
    <name evidence="1" type="ORF">NDU88_007130</name>
</gene>
<reference evidence="1" key="1">
    <citation type="journal article" date="2022" name="bioRxiv">
        <title>Sequencing and chromosome-scale assembly of the giantPleurodeles waltlgenome.</title>
        <authorList>
            <person name="Brown T."/>
            <person name="Elewa A."/>
            <person name="Iarovenko S."/>
            <person name="Subramanian E."/>
            <person name="Araus A.J."/>
            <person name="Petzold A."/>
            <person name="Susuki M."/>
            <person name="Suzuki K.-i.T."/>
            <person name="Hayashi T."/>
            <person name="Toyoda A."/>
            <person name="Oliveira C."/>
            <person name="Osipova E."/>
            <person name="Leigh N.D."/>
            <person name="Simon A."/>
            <person name="Yun M.H."/>
        </authorList>
    </citation>
    <scope>NUCLEOTIDE SEQUENCE</scope>
    <source>
        <strain evidence="1">20211129_DDA</strain>
        <tissue evidence="1">Liver</tissue>
    </source>
</reference>
<dbReference type="EMBL" id="JANPWB010000005">
    <property type="protein sequence ID" value="KAJ1190392.1"/>
    <property type="molecule type" value="Genomic_DNA"/>
</dbReference>
<keyword evidence="2" id="KW-1185">Reference proteome</keyword>
<organism evidence="1 2">
    <name type="scientific">Pleurodeles waltl</name>
    <name type="common">Iberian ribbed newt</name>
    <dbReference type="NCBI Taxonomy" id="8319"/>
    <lineage>
        <taxon>Eukaryota</taxon>
        <taxon>Metazoa</taxon>
        <taxon>Chordata</taxon>
        <taxon>Craniata</taxon>
        <taxon>Vertebrata</taxon>
        <taxon>Euteleostomi</taxon>
        <taxon>Amphibia</taxon>
        <taxon>Batrachia</taxon>
        <taxon>Caudata</taxon>
        <taxon>Salamandroidea</taxon>
        <taxon>Salamandridae</taxon>
        <taxon>Pleurodelinae</taxon>
        <taxon>Pleurodeles</taxon>
    </lineage>
</organism>
<evidence type="ECO:0000313" key="2">
    <source>
        <dbReference type="Proteomes" id="UP001066276"/>
    </source>
</evidence>
<dbReference type="Proteomes" id="UP001066276">
    <property type="component" value="Chromosome 3_1"/>
</dbReference>
<evidence type="ECO:0000313" key="1">
    <source>
        <dbReference type="EMBL" id="KAJ1190392.1"/>
    </source>
</evidence>